<gene>
    <name evidence="1" type="ORF">HHS34_002590</name>
</gene>
<sequence length="300" mass="33955">MDQETAVPCWIPVLGMHRSGTSALTRGLLTLGVQLGAHLMEPMPSVNPKGFWEDMDIYQLNEAMLQSLDSQWYHSTPLSSEQIAQLVDAGFLEQAVALLQSKHQEGQPYAFKDPRLCRLLAFWQQALARAGGKIAYCLALRNPVSIADSLQKRDGMDRTQSYLLWLTHTLNSILLTHGQVRILVNYDHLIQAPGAQMRRMAAGLHLSIEEAALREYAEDFLDKTLRHTRHTQTDLKQDPDCPPMVQSLYRDLLAVAEDRKALDTPALLQRHQRAWKDLQTMRPLLQAMDRMVEALLQPAS</sequence>
<dbReference type="EMBL" id="CP127526">
    <property type="protein sequence ID" value="XRI74095.1"/>
    <property type="molecule type" value="Genomic_DNA"/>
</dbReference>
<dbReference type="Proteomes" id="UP001195965">
    <property type="component" value="Chromosome"/>
</dbReference>
<proteinExistence type="predicted"/>
<name>A0ACD5HGW8_9PROT</name>
<reference evidence="1 2" key="1">
    <citation type="journal article" date="2021" name="ISME J.">
        <title>Genomic evolution of the class Acidithiobacillia: deep-branching Proteobacteria living in extreme acidic conditions.</title>
        <authorList>
            <person name="Moya-Beltran A."/>
            <person name="Beard S."/>
            <person name="Rojas-Villalobos C."/>
            <person name="Issotta F."/>
            <person name="Gallardo Y."/>
            <person name="Ulloa R."/>
            <person name="Giaveno A."/>
            <person name="Degli Esposti M."/>
            <person name="Johnson D.B."/>
            <person name="Quatrini R."/>
        </authorList>
    </citation>
    <scope>NUCLEOTIDE SEQUENCE [LARGE SCALE GENOMIC DNA]</scope>
    <source>
        <strain evidence="1 2">GG1-14</strain>
    </source>
</reference>
<accession>A0ACD5HGW8</accession>
<keyword evidence="2" id="KW-1185">Reference proteome</keyword>
<evidence type="ECO:0000313" key="2">
    <source>
        <dbReference type="Proteomes" id="UP001195965"/>
    </source>
</evidence>
<protein>
    <submittedName>
        <fullName evidence="1">Uncharacterized protein</fullName>
    </submittedName>
</protein>
<organism evidence="1 2">
    <name type="scientific">Acidithiobacillus montserratensis</name>
    <dbReference type="NCBI Taxonomy" id="2729135"/>
    <lineage>
        <taxon>Bacteria</taxon>
        <taxon>Pseudomonadati</taxon>
        <taxon>Pseudomonadota</taxon>
        <taxon>Acidithiobacillia</taxon>
        <taxon>Acidithiobacillales</taxon>
        <taxon>Acidithiobacillaceae</taxon>
        <taxon>Acidithiobacillus</taxon>
    </lineage>
</organism>
<evidence type="ECO:0000313" key="1">
    <source>
        <dbReference type="EMBL" id="XRI74095.1"/>
    </source>
</evidence>